<evidence type="ECO:0008006" key="4">
    <source>
        <dbReference type="Google" id="ProtNLM"/>
    </source>
</evidence>
<dbReference type="EMBL" id="FNAX01000005">
    <property type="protein sequence ID" value="SDE96292.1"/>
    <property type="molecule type" value="Genomic_DNA"/>
</dbReference>
<evidence type="ECO:0000256" key="1">
    <source>
        <dbReference type="SAM" id="MobiDB-lite"/>
    </source>
</evidence>
<reference evidence="2 3" key="1">
    <citation type="submission" date="2016-10" db="EMBL/GenBank/DDBJ databases">
        <authorList>
            <person name="de Groot N.N."/>
        </authorList>
    </citation>
    <scope>NUCLEOTIDE SEQUENCE [LARGE SCALE GENOMIC DNA]</scope>
    <source>
        <strain evidence="2 3">CGMCC 4.1859</strain>
    </source>
</reference>
<accession>A0A1G7H783</accession>
<name>A0A1G7H783_9ACTN</name>
<sequence length="285" mass="30632">MTQPTADQLLETSQRTSQPKEDAILAPRADCIADSAGGLTFDVLDGGGSGRAHLVLVRRTAEEDVVRLPLTPVAQGRLRAVLPSGVELAEGRWETHIRVGDAEPRRLTPGINDLRALVDRSPDPGAARIAVRIPYTTKHGNLSVRSWLRAPHAEAGDLTLGQDRLTVRGRLYGAALAQGAHMELSAGREGPVLRAEVTAEPSVPGGFSCTVEHGTLTEGAWRFRLRPAGEEGPRVRLSRLLDDVADKHDVFHYPGTDYPPSAPSLHVRPAYTASNDLTLTVTPVP</sequence>
<dbReference type="AlphaFoldDB" id="A0A1G7H783"/>
<organism evidence="2 3">
    <name type="scientific">Streptomyces griseoaurantiacus</name>
    <dbReference type="NCBI Taxonomy" id="68213"/>
    <lineage>
        <taxon>Bacteria</taxon>
        <taxon>Bacillati</taxon>
        <taxon>Actinomycetota</taxon>
        <taxon>Actinomycetes</taxon>
        <taxon>Kitasatosporales</taxon>
        <taxon>Streptomycetaceae</taxon>
        <taxon>Streptomyces</taxon>
        <taxon>Streptomyces aurantiacus group</taxon>
    </lineage>
</organism>
<gene>
    <name evidence="2" type="ORF">SAMN05216260_10535</name>
</gene>
<evidence type="ECO:0000313" key="2">
    <source>
        <dbReference type="EMBL" id="SDE96292.1"/>
    </source>
</evidence>
<proteinExistence type="predicted"/>
<evidence type="ECO:0000313" key="3">
    <source>
        <dbReference type="Proteomes" id="UP000198614"/>
    </source>
</evidence>
<dbReference type="Proteomes" id="UP000198614">
    <property type="component" value="Unassembled WGS sequence"/>
</dbReference>
<dbReference type="OrthoDB" id="3517562at2"/>
<feature type="region of interest" description="Disordered" evidence="1">
    <location>
        <begin position="1"/>
        <end position="21"/>
    </location>
</feature>
<protein>
    <recommendedName>
        <fullName evidence="4">Transferase</fullName>
    </recommendedName>
</protein>
<feature type="compositionally biased region" description="Polar residues" evidence="1">
    <location>
        <begin position="1"/>
        <end position="17"/>
    </location>
</feature>